<evidence type="ECO:0000313" key="4">
    <source>
        <dbReference type="EMBL" id="CAF4335511.1"/>
    </source>
</evidence>
<keyword evidence="2" id="KW-0472">Membrane</keyword>
<keyword evidence="2" id="KW-1133">Transmembrane helix</keyword>
<dbReference type="PANTHER" id="PTHR33444">
    <property type="entry name" value="SI:DKEY-19B23.12-RELATED"/>
    <property type="match status" value="1"/>
</dbReference>
<keyword evidence="2" id="KW-0812">Transmembrane</keyword>
<evidence type="ECO:0000313" key="3">
    <source>
        <dbReference type="EMBL" id="CAF1466498.1"/>
    </source>
</evidence>
<feature type="transmembrane region" description="Helical" evidence="2">
    <location>
        <begin position="200"/>
        <end position="226"/>
    </location>
</feature>
<proteinExistence type="predicted"/>
<sequence>MNSQQVNESGQPTRFVTTNYPTTVGTPSSSSNTASPFDDNMKEETPLKGDATDGSHIPRYIPSSVVVLFRSTMFITFIVIISIIPIIQLIIGTHYKGQCPINQHIPTYLFVSGICGIILVLCFIMMSLTFLCFSENSTALSIVASCGICFNVLISSLLSTFLFIWFIFGCIWVFGAKKHVQYNDKGSPTYCNVTLYRFSFWLLILSIILVILPCIACCCSPCFVLCRKPKKETNPA</sequence>
<gene>
    <name evidence="3" type="ORF">GPM918_LOCUS35296</name>
    <name evidence="4" type="ORF">SRO942_LOCUS36012</name>
</gene>
<reference evidence="3" key="1">
    <citation type="submission" date="2021-02" db="EMBL/GenBank/DDBJ databases">
        <authorList>
            <person name="Nowell W R."/>
        </authorList>
    </citation>
    <scope>NUCLEOTIDE SEQUENCE</scope>
</reference>
<dbReference type="EMBL" id="CAJNOQ010020311">
    <property type="protein sequence ID" value="CAF1466498.1"/>
    <property type="molecule type" value="Genomic_DNA"/>
</dbReference>
<evidence type="ECO:0000256" key="2">
    <source>
        <dbReference type="SAM" id="Phobius"/>
    </source>
</evidence>
<feature type="compositionally biased region" description="Basic and acidic residues" evidence="1">
    <location>
        <begin position="39"/>
        <end position="51"/>
    </location>
</feature>
<evidence type="ECO:0000256" key="1">
    <source>
        <dbReference type="SAM" id="MobiDB-lite"/>
    </source>
</evidence>
<dbReference type="PANTHER" id="PTHR33444:SF7">
    <property type="entry name" value="TRANSMEMBRANE PROTEIN 272"/>
    <property type="match status" value="1"/>
</dbReference>
<feature type="transmembrane region" description="Helical" evidence="2">
    <location>
        <begin position="161"/>
        <end position="180"/>
    </location>
</feature>
<feature type="transmembrane region" description="Helical" evidence="2">
    <location>
        <begin position="107"/>
        <end position="131"/>
    </location>
</feature>
<keyword evidence="5" id="KW-1185">Reference proteome</keyword>
<dbReference type="EMBL" id="CAJOBC010085773">
    <property type="protein sequence ID" value="CAF4335511.1"/>
    <property type="molecule type" value="Genomic_DNA"/>
</dbReference>
<accession>A0A815QPZ2</accession>
<comment type="caution">
    <text evidence="3">The sequence shown here is derived from an EMBL/GenBank/DDBJ whole genome shotgun (WGS) entry which is preliminary data.</text>
</comment>
<protein>
    <submittedName>
        <fullName evidence="3">Uncharacterized protein</fullName>
    </submittedName>
</protein>
<organism evidence="3 5">
    <name type="scientific">Didymodactylos carnosus</name>
    <dbReference type="NCBI Taxonomy" id="1234261"/>
    <lineage>
        <taxon>Eukaryota</taxon>
        <taxon>Metazoa</taxon>
        <taxon>Spiralia</taxon>
        <taxon>Gnathifera</taxon>
        <taxon>Rotifera</taxon>
        <taxon>Eurotatoria</taxon>
        <taxon>Bdelloidea</taxon>
        <taxon>Philodinida</taxon>
        <taxon>Philodinidae</taxon>
        <taxon>Didymodactylos</taxon>
    </lineage>
</organism>
<evidence type="ECO:0000313" key="5">
    <source>
        <dbReference type="Proteomes" id="UP000663829"/>
    </source>
</evidence>
<dbReference type="Proteomes" id="UP000663829">
    <property type="component" value="Unassembled WGS sequence"/>
</dbReference>
<feature type="compositionally biased region" description="Polar residues" evidence="1">
    <location>
        <begin position="1"/>
        <end position="35"/>
    </location>
</feature>
<feature type="transmembrane region" description="Helical" evidence="2">
    <location>
        <begin position="73"/>
        <end position="95"/>
    </location>
</feature>
<dbReference type="Proteomes" id="UP000681722">
    <property type="component" value="Unassembled WGS sequence"/>
</dbReference>
<name>A0A815QPZ2_9BILA</name>
<dbReference type="InterPro" id="IPR040350">
    <property type="entry name" value="TMEM272"/>
</dbReference>
<feature type="region of interest" description="Disordered" evidence="1">
    <location>
        <begin position="1"/>
        <end position="51"/>
    </location>
</feature>
<dbReference type="AlphaFoldDB" id="A0A815QPZ2"/>